<dbReference type="AlphaFoldDB" id="A0AAD7HIC4"/>
<feature type="compositionally biased region" description="Acidic residues" evidence="1">
    <location>
        <begin position="332"/>
        <end position="363"/>
    </location>
</feature>
<dbReference type="EMBL" id="JARKIB010000237">
    <property type="protein sequence ID" value="KAJ7720695.1"/>
    <property type="molecule type" value="Genomic_DNA"/>
</dbReference>
<accession>A0AAD7HIC4</accession>
<keyword evidence="3" id="KW-1185">Reference proteome</keyword>
<feature type="region of interest" description="Disordered" evidence="1">
    <location>
        <begin position="273"/>
        <end position="316"/>
    </location>
</feature>
<feature type="compositionally biased region" description="Basic residues" evidence="1">
    <location>
        <begin position="432"/>
        <end position="448"/>
    </location>
</feature>
<evidence type="ECO:0000256" key="1">
    <source>
        <dbReference type="SAM" id="MobiDB-lite"/>
    </source>
</evidence>
<organism evidence="2 3">
    <name type="scientific">Mycena metata</name>
    <dbReference type="NCBI Taxonomy" id="1033252"/>
    <lineage>
        <taxon>Eukaryota</taxon>
        <taxon>Fungi</taxon>
        <taxon>Dikarya</taxon>
        <taxon>Basidiomycota</taxon>
        <taxon>Agaricomycotina</taxon>
        <taxon>Agaricomycetes</taxon>
        <taxon>Agaricomycetidae</taxon>
        <taxon>Agaricales</taxon>
        <taxon>Marasmiineae</taxon>
        <taxon>Mycenaceae</taxon>
        <taxon>Mycena</taxon>
    </lineage>
</organism>
<name>A0AAD7HIC4_9AGAR</name>
<reference evidence="2" key="1">
    <citation type="submission" date="2023-03" db="EMBL/GenBank/DDBJ databases">
        <title>Massive genome expansion in bonnet fungi (Mycena s.s.) driven by repeated elements and novel gene families across ecological guilds.</title>
        <authorList>
            <consortium name="Lawrence Berkeley National Laboratory"/>
            <person name="Harder C.B."/>
            <person name="Miyauchi S."/>
            <person name="Viragh M."/>
            <person name="Kuo A."/>
            <person name="Thoen E."/>
            <person name="Andreopoulos B."/>
            <person name="Lu D."/>
            <person name="Skrede I."/>
            <person name="Drula E."/>
            <person name="Henrissat B."/>
            <person name="Morin E."/>
            <person name="Kohler A."/>
            <person name="Barry K."/>
            <person name="LaButti K."/>
            <person name="Morin E."/>
            <person name="Salamov A."/>
            <person name="Lipzen A."/>
            <person name="Mereny Z."/>
            <person name="Hegedus B."/>
            <person name="Baldrian P."/>
            <person name="Stursova M."/>
            <person name="Weitz H."/>
            <person name="Taylor A."/>
            <person name="Grigoriev I.V."/>
            <person name="Nagy L.G."/>
            <person name="Martin F."/>
            <person name="Kauserud H."/>
        </authorList>
    </citation>
    <scope>NUCLEOTIDE SEQUENCE</scope>
    <source>
        <strain evidence="2">CBHHK182m</strain>
    </source>
</reference>
<dbReference type="Proteomes" id="UP001215598">
    <property type="component" value="Unassembled WGS sequence"/>
</dbReference>
<feature type="compositionally biased region" description="Low complexity" evidence="1">
    <location>
        <begin position="299"/>
        <end position="314"/>
    </location>
</feature>
<sequence length="573" mass="62599">MIQYARSFKLHPYYHYRLRDSTCLAQWQTLHQFDILVAVASPVALPLLDSSQFQSNCAFTAKLLVFIPVETLAAIQLAATFARLQELRRPNSVSATGEKNLPSSGIKHYLREQSKQGAVHGMNSTTEGAKHHQQTFLSTTMFYDDYYNATTLNSIAADEDHALHFLDPVLDLFDPSNAVPEEDPFVGWTLNCESLLGFPINLSKHHSQDDPVTFDTPLTLAADASNRTSTTPAHKLLPAACMVITLDPSGADLCADDHIYAEKKRELFLEQQQSYATRPTPSPPLSEAVSSPSARDFDTPSPAADAASPTDNSPESLDHAVVEARVEIEVEFEDAQSDVDADGETDAGSELDEDADGEWDPDYEPAAPQTRPRLIIRLPVRSQSNAAPSIPSRLPLPPPTHDSESNSEAEQYSDAASEYSKSDDEDGDYSVRTRRPRSAPAAKRRRNNSGKAVAVQVAPRARGETASAGQIILPADTPRQFTQGADGRWPCPLAAKGCAHPSFKNRDGLWRHWADHLPAQPTMCPAGCGGKFKGARRDVIRKHLGGGCKAGKKMREKCLVALKGRKEKVGGLK</sequence>
<protein>
    <submittedName>
        <fullName evidence="2">Uncharacterized protein</fullName>
    </submittedName>
</protein>
<feature type="region of interest" description="Disordered" evidence="1">
    <location>
        <begin position="332"/>
        <end position="468"/>
    </location>
</feature>
<proteinExistence type="predicted"/>
<comment type="caution">
    <text evidence="2">The sequence shown here is derived from an EMBL/GenBank/DDBJ whole genome shotgun (WGS) entry which is preliminary data.</text>
</comment>
<evidence type="ECO:0000313" key="2">
    <source>
        <dbReference type="EMBL" id="KAJ7720695.1"/>
    </source>
</evidence>
<evidence type="ECO:0000313" key="3">
    <source>
        <dbReference type="Proteomes" id="UP001215598"/>
    </source>
</evidence>
<gene>
    <name evidence="2" type="ORF">B0H16DRAFT_1474270</name>
</gene>